<accession>A0A1E7FUP4</accession>
<dbReference type="Gene3D" id="6.20.250.70">
    <property type="match status" value="1"/>
</dbReference>
<evidence type="ECO:0000256" key="1">
    <source>
        <dbReference type="SAM" id="MobiDB-lite"/>
    </source>
</evidence>
<feature type="region of interest" description="Disordered" evidence="1">
    <location>
        <begin position="235"/>
        <end position="381"/>
    </location>
</feature>
<dbReference type="AlphaFoldDB" id="A0A1E7FUP4"/>
<feature type="region of interest" description="Disordered" evidence="1">
    <location>
        <begin position="111"/>
        <end position="149"/>
    </location>
</feature>
<feature type="compositionally biased region" description="Basic residues" evidence="1">
    <location>
        <begin position="274"/>
        <end position="290"/>
    </location>
</feature>
<keyword evidence="3" id="KW-1185">Reference proteome</keyword>
<feature type="compositionally biased region" description="Low complexity" evidence="1">
    <location>
        <begin position="47"/>
        <end position="56"/>
    </location>
</feature>
<dbReference type="InParanoid" id="A0A1E7FUP4"/>
<dbReference type="OrthoDB" id="48499at2759"/>
<dbReference type="Proteomes" id="UP000095751">
    <property type="component" value="Unassembled WGS sequence"/>
</dbReference>
<feature type="region of interest" description="Disordered" evidence="1">
    <location>
        <begin position="174"/>
        <end position="195"/>
    </location>
</feature>
<protein>
    <submittedName>
        <fullName evidence="2">Uncharacterized protein</fullName>
    </submittedName>
</protein>
<organism evidence="2 3">
    <name type="scientific">Fragilariopsis cylindrus CCMP1102</name>
    <dbReference type="NCBI Taxonomy" id="635003"/>
    <lineage>
        <taxon>Eukaryota</taxon>
        <taxon>Sar</taxon>
        <taxon>Stramenopiles</taxon>
        <taxon>Ochrophyta</taxon>
        <taxon>Bacillariophyta</taxon>
        <taxon>Bacillariophyceae</taxon>
        <taxon>Bacillariophycidae</taxon>
        <taxon>Bacillariales</taxon>
        <taxon>Bacillariaceae</taxon>
        <taxon>Fragilariopsis</taxon>
    </lineage>
</organism>
<name>A0A1E7FUP4_9STRA</name>
<evidence type="ECO:0000313" key="2">
    <source>
        <dbReference type="EMBL" id="OEU21862.1"/>
    </source>
</evidence>
<feature type="compositionally biased region" description="Basic and acidic residues" evidence="1">
    <location>
        <begin position="254"/>
        <end position="266"/>
    </location>
</feature>
<gene>
    <name evidence="2" type="ORF">FRACYDRAFT_232007</name>
</gene>
<feature type="compositionally biased region" description="Low complexity" evidence="1">
    <location>
        <begin position="314"/>
        <end position="336"/>
    </location>
</feature>
<feature type="compositionally biased region" description="Basic and acidic residues" evidence="1">
    <location>
        <begin position="349"/>
        <end position="359"/>
    </location>
</feature>
<reference evidence="2 3" key="1">
    <citation type="submission" date="2016-09" db="EMBL/GenBank/DDBJ databases">
        <title>Extensive genetic diversity and differential bi-allelic expression allows diatom success in the polar Southern Ocean.</title>
        <authorList>
            <consortium name="DOE Joint Genome Institute"/>
            <person name="Mock T."/>
            <person name="Otillar R.P."/>
            <person name="Strauss J."/>
            <person name="Dupont C."/>
            <person name="Frickenhaus S."/>
            <person name="Maumus F."/>
            <person name="Mcmullan M."/>
            <person name="Sanges R."/>
            <person name="Schmutz J."/>
            <person name="Toseland A."/>
            <person name="Valas R."/>
            <person name="Veluchamy A."/>
            <person name="Ward B.J."/>
            <person name="Allen A."/>
            <person name="Barry K."/>
            <person name="Falciatore A."/>
            <person name="Ferrante M."/>
            <person name="Fortunato A.E."/>
            <person name="Gloeckner G."/>
            <person name="Gruber A."/>
            <person name="Hipkin R."/>
            <person name="Janech M."/>
            <person name="Kroth P."/>
            <person name="Leese F."/>
            <person name="Lindquist E."/>
            <person name="Lyon B.R."/>
            <person name="Martin J."/>
            <person name="Mayer C."/>
            <person name="Parker M."/>
            <person name="Quesneville H."/>
            <person name="Raymond J."/>
            <person name="Uhlig C."/>
            <person name="Valentin K.U."/>
            <person name="Worden A.Z."/>
            <person name="Armbrust E.V."/>
            <person name="Bowler C."/>
            <person name="Green B."/>
            <person name="Moulton V."/>
            <person name="Van Oosterhout C."/>
            <person name="Grigoriev I."/>
        </authorList>
    </citation>
    <scope>NUCLEOTIDE SEQUENCE [LARGE SCALE GENOMIC DNA]</scope>
    <source>
        <strain evidence="2 3">CCMP1102</strain>
    </source>
</reference>
<dbReference type="EMBL" id="KV784353">
    <property type="protein sequence ID" value="OEU21862.1"/>
    <property type="molecule type" value="Genomic_DNA"/>
</dbReference>
<feature type="compositionally biased region" description="Low complexity" evidence="1">
    <location>
        <begin position="295"/>
        <end position="306"/>
    </location>
</feature>
<dbReference type="KEGG" id="fcy:FRACYDRAFT_232007"/>
<feature type="region of interest" description="Disordered" evidence="1">
    <location>
        <begin position="32"/>
        <end position="56"/>
    </location>
</feature>
<sequence>MNDNNNGNGARGIGSLTNAKFSSFINREQTLLPPGPSAIKDVEKDNNNNNSDNDSNFELWTFRVPSEMNIKDLHGVELVLNGDNKKSTIQQINDKFTLKQGESVENHNFRVLVNGNNGSGKDDDSNSSSSSSDSDDDEDKTTNTTAPKYLLHPSSKTFTRHFNVNSALYTKKTEMELAPRNGPKPSFANDGTKLRHAYSSIPQRTGMKRRWMPLGVPKTKAKEIPISLMENISTKNDSKNAANATAITSDDDADSHNNDIKKKRDASSGSSSSSKKKKGESSNSKKRKSSGGRDGTTITSTTSPSPKTKRIKSEPNNNSSKTPSPPSSVSSPTTSLSKEERKSAKKAAKKEAKKLEKAAKKAAKKSAKKVKKEAKQEDLSV</sequence>
<evidence type="ECO:0000313" key="3">
    <source>
        <dbReference type="Proteomes" id="UP000095751"/>
    </source>
</evidence>
<proteinExistence type="predicted"/>
<feature type="compositionally biased region" description="Basic residues" evidence="1">
    <location>
        <begin position="360"/>
        <end position="372"/>
    </location>
</feature>